<accession>A0ABY9QQI5</accession>
<keyword evidence="4" id="KW-0645">Protease</keyword>
<comment type="cofactor">
    <cofactor evidence="1">
        <name>Zn(2+)</name>
        <dbReference type="ChEBI" id="CHEBI:29105"/>
    </cofactor>
</comment>
<organism evidence="14 15">
    <name type="scientific">Pseudomonas entomophila</name>
    <dbReference type="NCBI Taxonomy" id="312306"/>
    <lineage>
        <taxon>Bacteria</taxon>
        <taxon>Pseudomonadati</taxon>
        <taxon>Pseudomonadota</taxon>
        <taxon>Gammaproteobacteria</taxon>
        <taxon>Pseudomonadales</taxon>
        <taxon>Pseudomonadaceae</taxon>
        <taxon>Pseudomonas</taxon>
    </lineage>
</organism>
<dbReference type="PANTHER" id="PTHR43221:SF1">
    <property type="entry name" value="PROTEASE HTPX"/>
    <property type="match status" value="1"/>
</dbReference>
<keyword evidence="7" id="KW-0378">Hydrolase</keyword>
<evidence type="ECO:0000259" key="13">
    <source>
        <dbReference type="Pfam" id="PF01435"/>
    </source>
</evidence>
<keyword evidence="15" id="KW-1185">Reference proteome</keyword>
<evidence type="ECO:0000256" key="4">
    <source>
        <dbReference type="ARBA" id="ARBA00022670"/>
    </source>
</evidence>
<dbReference type="PANTHER" id="PTHR43221">
    <property type="entry name" value="PROTEASE HTPX"/>
    <property type="match status" value="1"/>
</dbReference>
<keyword evidence="6" id="KW-0479">Metal-binding</keyword>
<comment type="subcellular location">
    <subcellularLocation>
        <location evidence="2">Cell membrane</location>
        <topology evidence="2">Multi-pass membrane protein</topology>
    </subcellularLocation>
</comment>
<evidence type="ECO:0000256" key="5">
    <source>
        <dbReference type="ARBA" id="ARBA00022692"/>
    </source>
</evidence>
<evidence type="ECO:0000256" key="1">
    <source>
        <dbReference type="ARBA" id="ARBA00001947"/>
    </source>
</evidence>
<reference evidence="14 15" key="1">
    <citation type="submission" date="2023-08" db="EMBL/GenBank/DDBJ databases">
        <title>Complete Genome Sequence of Pseudomonas entomophila TVIN A01.</title>
        <authorList>
            <person name="Shelke T."/>
            <person name="Mahar N.S."/>
            <person name="Gupta I."/>
            <person name="Gupta V."/>
        </authorList>
    </citation>
    <scope>NUCLEOTIDE SEQUENCE [LARGE SCALE GENOMIC DNA]</scope>
    <source>
        <strain evidence="14 15">TVIN-A01</strain>
    </source>
</reference>
<evidence type="ECO:0000313" key="15">
    <source>
        <dbReference type="Proteomes" id="UP001183127"/>
    </source>
</evidence>
<evidence type="ECO:0000313" key="14">
    <source>
        <dbReference type="EMBL" id="WMW06312.1"/>
    </source>
</evidence>
<evidence type="ECO:0000256" key="9">
    <source>
        <dbReference type="ARBA" id="ARBA00022989"/>
    </source>
</evidence>
<keyword evidence="8" id="KW-0862">Zinc</keyword>
<proteinExistence type="predicted"/>
<evidence type="ECO:0000256" key="2">
    <source>
        <dbReference type="ARBA" id="ARBA00004651"/>
    </source>
</evidence>
<keyword evidence="10" id="KW-0482">Metalloprotease</keyword>
<dbReference type="EMBL" id="CP132921">
    <property type="protein sequence ID" value="WMW06312.1"/>
    <property type="molecule type" value="Genomic_DNA"/>
</dbReference>
<feature type="domain" description="Peptidase M48" evidence="13">
    <location>
        <begin position="125"/>
        <end position="310"/>
    </location>
</feature>
<keyword evidence="11 12" id="KW-0472">Membrane</keyword>
<evidence type="ECO:0000256" key="6">
    <source>
        <dbReference type="ARBA" id="ARBA00022723"/>
    </source>
</evidence>
<dbReference type="Pfam" id="PF01435">
    <property type="entry name" value="Peptidase_M48"/>
    <property type="match status" value="1"/>
</dbReference>
<evidence type="ECO:0000256" key="12">
    <source>
        <dbReference type="SAM" id="Phobius"/>
    </source>
</evidence>
<dbReference type="RefSeq" id="WP_011536357.1">
    <property type="nucleotide sequence ID" value="NZ_CP132921.1"/>
</dbReference>
<evidence type="ECO:0000256" key="8">
    <source>
        <dbReference type="ARBA" id="ARBA00022833"/>
    </source>
</evidence>
<dbReference type="InterPro" id="IPR050083">
    <property type="entry name" value="HtpX_protease"/>
</dbReference>
<evidence type="ECO:0000256" key="3">
    <source>
        <dbReference type="ARBA" id="ARBA00022475"/>
    </source>
</evidence>
<dbReference type="GeneID" id="32808294"/>
<protein>
    <submittedName>
        <fullName evidence="14">M48 family metallopeptidase</fullName>
    </submittedName>
</protein>
<dbReference type="CDD" id="cd07328">
    <property type="entry name" value="M48_Ste24p_like"/>
    <property type="match status" value="1"/>
</dbReference>
<gene>
    <name evidence="14" type="ORF">RAH46_02985</name>
</gene>
<keyword evidence="3" id="KW-1003">Cell membrane</keyword>
<dbReference type="Proteomes" id="UP001183127">
    <property type="component" value="Chromosome"/>
</dbReference>
<sequence>MSATFLERVRIHAWLWFGEGFLIFLACTLCLLPLLAWLTFSGWPGWVAALLTWPAPVMGWSIIRQAFTHQDDDESPGIELHAQALPDLAAAIEQVRAKLGAPAPDFVYLDECFNAGIRQQRSLLGRTRNSLVLGLPLLEALDSEACTAILAHEFAHIAQRHGRYSSRLYFARQRWQAMGERIEKHVGLAHAPLRLFVGWYVPRLLRASYAFARQCEYQADAEAARTYGSRVMAQALIGMRIQSRALQSAFWPQRHVETAGGHFTELAHGQPLAEPTDRAHACTWLHDALREEVDEHSTHPSLAQRLSALEIDTDPQHADIPWQRPAPCAARLWLGDEHAALAQRMDARCDDHFQHQHERATQRTRAQRSDRHALLSKRSLRTLNADELAHLAWLERHLLAPGCEGENWLELGLALDAQHPWLMFQQAQRHQQQGDCSTASELWQALAEQPSRYQVSALHRLAEHALRNQDWAAARLLREQADELSQAFEQAPDYQPHGLPASKLEILTETLAPLLSATAGAWLLLEPGADHYLLVVLPRNSWLSRLLRRVSGEVPFEQEACEQLLERLMPRVELPVRSLLLEPSDPLLAHCGPASALHPLEP</sequence>
<evidence type="ECO:0000256" key="7">
    <source>
        <dbReference type="ARBA" id="ARBA00022801"/>
    </source>
</evidence>
<evidence type="ECO:0000256" key="11">
    <source>
        <dbReference type="ARBA" id="ARBA00023136"/>
    </source>
</evidence>
<evidence type="ECO:0000256" key="10">
    <source>
        <dbReference type="ARBA" id="ARBA00023049"/>
    </source>
</evidence>
<feature type="transmembrane region" description="Helical" evidence="12">
    <location>
        <begin position="12"/>
        <end position="37"/>
    </location>
</feature>
<keyword evidence="9 12" id="KW-1133">Transmembrane helix</keyword>
<dbReference type="Gene3D" id="3.30.2010.10">
    <property type="entry name" value="Metalloproteases ('zincins'), catalytic domain"/>
    <property type="match status" value="1"/>
</dbReference>
<dbReference type="InterPro" id="IPR001915">
    <property type="entry name" value="Peptidase_M48"/>
</dbReference>
<name>A0ABY9QQI5_9PSED</name>
<keyword evidence="5 12" id="KW-0812">Transmembrane</keyword>